<dbReference type="AlphaFoldDB" id="A0A9K3D1H0"/>
<evidence type="ECO:0000313" key="6">
    <source>
        <dbReference type="Proteomes" id="UP000265618"/>
    </source>
</evidence>
<organism evidence="5 6">
    <name type="scientific">Kipferlia bialata</name>
    <dbReference type="NCBI Taxonomy" id="797122"/>
    <lineage>
        <taxon>Eukaryota</taxon>
        <taxon>Metamonada</taxon>
        <taxon>Carpediemonas-like organisms</taxon>
        <taxon>Kipferlia</taxon>
    </lineage>
</organism>
<feature type="region of interest" description="Disordered" evidence="3">
    <location>
        <begin position="1"/>
        <end position="52"/>
    </location>
</feature>
<keyword evidence="1" id="KW-0853">WD repeat</keyword>
<keyword evidence="2" id="KW-0677">Repeat</keyword>
<feature type="compositionally biased region" description="Basic and acidic residues" evidence="3">
    <location>
        <begin position="7"/>
        <end position="31"/>
    </location>
</feature>
<dbReference type="SMART" id="SM01302">
    <property type="entry name" value="Raptor_N"/>
    <property type="match status" value="1"/>
</dbReference>
<keyword evidence="6" id="KW-1185">Reference proteome</keyword>
<dbReference type="PANTHER" id="PTHR12848:SF16">
    <property type="entry name" value="REGULATORY-ASSOCIATED PROTEIN OF MTOR"/>
    <property type="match status" value="1"/>
</dbReference>
<proteinExistence type="predicted"/>
<gene>
    <name evidence="5" type="ORF">KIPB_007808</name>
</gene>
<dbReference type="GO" id="GO:0005737">
    <property type="term" value="C:cytoplasm"/>
    <property type="evidence" value="ECO:0007669"/>
    <property type="project" value="TreeGrafter"/>
</dbReference>
<feature type="non-terminal residue" evidence="5">
    <location>
        <position position="1"/>
    </location>
</feature>
<accession>A0A9K3D1H0</accession>
<evidence type="ECO:0000259" key="4">
    <source>
        <dbReference type="SMART" id="SM01302"/>
    </source>
</evidence>
<feature type="domain" description="Raptor N-terminal CASPase-like" evidence="4">
    <location>
        <begin position="90"/>
        <end position="272"/>
    </location>
</feature>
<dbReference type="GO" id="GO:0071230">
    <property type="term" value="P:cellular response to amino acid stimulus"/>
    <property type="evidence" value="ECO:0007669"/>
    <property type="project" value="TreeGrafter"/>
</dbReference>
<evidence type="ECO:0000256" key="2">
    <source>
        <dbReference type="ARBA" id="ARBA00022737"/>
    </source>
</evidence>
<dbReference type="EMBL" id="BDIP01002274">
    <property type="protein sequence ID" value="GIQ86033.1"/>
    <property type="molecule type" value="Genomic_DNA"/>
</dbReference>
<dbReference type="GO" id="GO:0030307">
    <property type="term" value="P:positive regulation of cell growth"/>
    <property type="evidence" value="ECO:0007669"/>
    <property type="project" value="TreeGrafter"/>
</dbReference>
<dbReference type="GO" id="GO:0010506">
    <property type="term" value="P:regulation of autophagy"/>
    <property type="evidence" value="ECO:0007669"/>
    <property type="project" value="TreeGrafter"/>
</dbReference>
<evidence type="ECO:0000256" key="1">
    <source>
        <dbReference type="ARBA" id="ARBA00022574"/>
    </source>
</evidence>
<feature type="non-terminal residue" evidence="5">
    <location>
        <position position="564"/>
    </location>
</feature>
<dbReference type="GO" id="GO:0009267">
    <property type="term" value="P:cellular response to starvation"/>
    <property type="evidence" value="ECO:0007669"/>
    <property type="project" value="TreeGrafter"/>
</dbReference>
<reference evidence="5 6" key="1">
    <citation type="journal article" date="2018" name="PLoS ONE">
        <title>The draft genome of Kipferlia bialata reveals reductive genome evolution in fornicate parasites.</title>
        <authorList>
            <person name="Tanifuji G."/>
            <person name="Takabayashi S."/>
            <person name="Kume K."/>
            <person name="Takagi M."/>
            <person name="Nakayama T."/>
            <person name="Kamikawa R."/>
            <person name="Inagaki Y."/>
            <person name="Hashimoto T."/>
        </authorList>
    </citation>
    <scope>NUCLEOTIDE SEQUENCE [LARGE SCALE GENOMIC DNA]</scope>
    <source>
        <strain evidence="5">NY0173</strain>
    </source>
</reference>
<name>A0A9K3D1H0_9EUKA</name>
<dbReference type="GO" id="GO:0031929">
    <property type="term" value="P:TOR signaling"/>
    <property type="evidence" value="ECO:0007669"/>
    <property type="project" value="InterPro"/>
</dbReference>
<dbReference type="PANTHER" id="PTHR12848">
    <property type="entry name" value="REGULATORY-ASSOCIATED PROTEIN OF MTOR"/>
    <property type="match status" value="1"/>
</dbReference>
<dbReference type="GO" id="GO:0031931">
    <property type="term" value="C:TORC1 complex"/>
    <property type="evidence" value="ECO:0007669"/>
    <property type="project" value="InterPro"/>
</dbReference>
<evidence type="ECO:0000256" key="3">
    <source>
        <dbReference type="SAM" id="MobiDB-lite"/>
    </source>
</evidence>
<dbReference type="Pfam" id="PF14538">
    <property type="entry name" value="Raptor_N"/>
    <property type="match status" value="1"/>
</dbReference>
<comment type="caution">
    <text evidence="5">The sequence shown here is derived from an EMBL/GenBank/DDBJ whole genome shotgun (WGS) entry which is preliminary data.</text>
</comment>
<protein>
    <submittedName>
        <fullName evidence="5">Regulatory associated protein of TOR</fullName>
    </submittedName>
</protein>
<dbReference type="OrthoDB" id="10262360at2759"/>
<dbReference type="GO" id="GO:0030674">
    <property type="term" value="F:protein-macromolecule adaptor activity"/>
    <property type="evidence" value="ECO:0007669"/>
    <property type="project" value="TreeGrafter"/>
</dbReference>
<dbReference type="InterPro" id="IPR029347">
    <property type="entry name" value="Raptor_N"/>
</dbReference>
<feature type="region of interest" description="Disordered" evidence="3">
    <location>
        <begin position="106"/>
        <end position="132"/>
    </location>
</feature>
<sequence length="564" mass="62716">DGPSLRHRPDPYEHSQGEHSDSQDTDHDAHRHGSGRRHHSRVSDSHTSRSGQLELRPRLLLCCHRHDYNSLYLQRVKAPAPLPSEQLGAGRSTGSVTVVGCIQMRETNHNDGKTPAQREREREREREKMDKEKTPVMTIGWTDIRGGEEGSKLVKQVEPALCNIMDQYKNMAGGQSRATALRLKAKGDFHPDSLSKANQSNRRAIGRQRAVVHVLQIGFPAPLSRGHLYLAAKSGGGMYSRVSVRDLRDQIGTPATYVFDCNQAGLIMEGFKDVIEGPDPDPGVVVFAACGGSEQTPRIKGVPADLLTCCLTAPVRSALTYTLATSHAHMQLSPLLQKHKDSLFGDADLRKGLVRLQGVYNAIADTIAFDCIQDPQEFRRVFRTENVTMSLFRHSLLAQRVLSVHGSTLQTVPALPDMTRHPYWRVWEELLSGVISDFQNFIDTDGDAAASRFFNTELDAFRGWMGVFRPTNTPSIRLPVVIYALSQNSLRVQALQLVAQFLDTGPQAVRQALELSLTYFMRKLIVRSGADSAQLEQCLVFIWSKIISTVPAVVKSLMRKDPSS</sequence>
<dbReference type="InterPro" id="IPR004083">
    <property type="entry name" value="Raptor"/>
</dbReference>
<dbReference type="PRINTS" id="PR01547">
    <property type="entry name" value="YEAST176DUF"/>
</dbReference>
<dbReference type="Proteomes" id="UP000265618">
    <property type="component" value="Unassembled WGS sequence"/>
</dbReference>
<evidence type="ECO:0000313" key="5">
    <source>
        <dbReference type="EMBL" id="GIQ86033.1"/>
    </source>
</evidence>